<keyword evidence="2" id="KW-1133">Transmembrane helix</keyword>
<accession>A0ABR2PLJ7</accession>
<name>A0ABR2PLJ7_9ROSI</name>
<organism evidence="3 4">
    <name type="scientific">Hibiscus sabdariffa</name>
    <name type="common">roselle</name>
    <dbReference type="NCBI Taxonomy" id="183260"/>
    <lineage>
        <taxon>Eukaryota</taxon>
        <taxon>Viridiplantae</taxon>
        <taxon>Streptophyta</taxon>
        <taxon>Embryophyta</taxon>
        <taxon>Tracheophyta</taxon>
        <taxon>Spermatophyta</taxon>
        <taxon>Magnoliopsida</taxon>
        <taxon>eudicotyledons</taxon>
        <taxon>Gunneridae</taxon>
        <taxon>Pentapetalae</taxon>
        <taxon>rosids</taxon>
        <taxon>malvids</taxon>
        <taxon>Malvales</taxon>
        <taxon>Malvaceae</taxon>
        <taxon>Malvoideae</taxon>
        <taxon>Hibiscus</taxon>
    </lineage>
</organism>
<proteinExistence type="predicted"/>
<keyword evidence="4" id="KW-1185">Reference proteome</keyword>
<protein>
    <recommendedName>
        <fullName evidence="5">Glycine-rich protein</fullName>
    </recommendedName>
</protein>
<evidence type="ECO:0000313" key="4">
    <source>
        <dbReference type="Proteomes" id="UP001396334"/>
    </source>
</evidence>
<sequence>MSFVLNVLITVLSSVINFAYFLISSLICGIFTFLGRKDFVAPAGGGGGGGIVDAIPRGGGGGGGTGSGAPLGSTFDLSGGGGGGGRGAPVDITFVFNEARDGGDRGNGNGTPASTGVGCAASTFGCDVRGGGDGSSPDTTFGCNNGGAGGLSETTFGNNNGGAGGPPKTTFGCNNGAAAGVGGAKTSAGGPASGGGGNFMYVSMSFDVFARFDGGIDNETSTDAGGGAD</sequence>
<dbReference type="Proteomes" id="UP001396334">
    <property type="component" value="Unassembled WGS sequence"/>
</dbReference>
<keyword evidence="2" id="KW-0472">Membrane</keyword>
<keyword evidence="2" id="KW-0812">Transmembrane</keyword>
<reference evidence="3 4" key="1">
    <citation type="journal article" date="2024" name="G3 (Bethesda)">
        <title>Genome assembly of Hibiscus sabdariffa L. provides insights into metabolisms of medicinal natural products.</title>
        <authorList>
            <person name="Kim T."/>
        </authorList>
    </citation>
    <scope>NUCLEOTIDE SEQUENCE [LARGE SCALE GENOMIC DNA]</scope>
    <source>
        <strain evidence="3">TK-2024</strain>
        <tissue evidence="3">Old leaves</tissue>
    </source>
</reference>
<evidence type="ECO:0000313" key="3">
    <source>
        <dbReference type="EMBL" id="KAK8989317.1"/>
    </source>
</evidence>
<feature type="region of interest" description="Disordered" evidence="1">
    <location>
        <begin position="62"/>
        <end position="84"/>
    </location>
</feature>
<evidence type="ECO:0000256" key="1">
    <source>
        <dbReference type="SAM" id="MobiDB-lite"/>
    </source>
</evidence>
<evidence type="ECO:0008006" key="5">
    <source>
        <dbReference type="Google" id="ProtNLM"/>
    </source>
</evidence>
<comment type="caution">
    <text evidence="3">The sequence shown here is derived from an EMBL/GenBank/DDBJ whole genome shotgun (WGS) entry which is preliminary data.</text>
</comment>
<gene>
    <name evidence="3" type="ORF">V6N11_063749</name>
</gene>
<evidence type="ECO:0000256" key="2">
    <source>
        <dbReference type="SAM" id="Phobius"/>
    </source>
</evidence>
<dbReference type="EMBL" id="JBBPBN010000056">
    <property type="protein sequence ID" value="KAK8989317.1"/>
    <property type="molecule type" value="Genomic_DNA"/>
</dbReference>
<feature type="transmembrane region" description="Helical" evidence="2">
    <location>
        <begin position="6"/>
        <end position="34"/>
    </location>
</feature>